<dbReference type="PANTHER" id="PTHR35526:SF3">
    <property type="entry name" value="ANTI-SIGMA-F FACTOR RSBW"/>
    <property type="match status" value="1"/>
</dbReference>
<keyword evidence="5" id="KW-1185">Reference proteome</keyword>
<feature type="modified residue" description="4-aspartylphosphate" evidence="2">
    <location>
        <position position="52"/>
    </location>
</feature>
<keyword evidence="1" id="KW-0418">Kinase</keyword>
<feature type="domain" description="Response regulatory" evidence="3">
    <location>
        <begin position="3"/>
        <end position="119"/>
    </location>
</feature>
<dbReference type="AlphaFoldDB" id="A0A1C3E6G4"/>
<dbReference type="Gene3D" id="3.40.50.2300">
    <property type="match status" value="1"/>
</dbReference>
<dbReference type="InterPro" id="IPR011006">
    <property type="entry name" value="CheY-like_superfamily"/>
</dbReference>
<reference evidence="4 5" key="1">
    <citation type="submission" date="2016-05" db="EMBL/GenBank/DDBJ databases">
        <title>Genomic and physiological characterization of Planctopirus sp. isolated from fresh water lake.</title>
        <authorList>
            <person name="Subhash Y."/>
            <person name="Ramana C."/>
        </authorList>
    </citation>
    <scope>NUCLEOTIDE SEQUENCE [LARGE SCALE GENOMIC DNA]</scope>
    <source>
        <strain evidence="4 5">JC280</strain>
    </source>
</reference>
<evidence type="ECO:0000259" key="3">
    <source>
        <dbReference type="PROSITE" id="PS50110"/>
    </source>
</evidence>
<dbReference type="Proteomes" id="UP000094828">
    <property type="component" value="Unassembled WGS sequence"/>
</dbReference>
<keyword evidence="1" id="KW-0723">Serine/threonine-protein kinase</keyword>
<dbReference type="STRING" id="1841610.A6X21_11360"/>
<name>A0A1C3E6G4_9PLAN</name>
<gene>
    <name evidence="4" type="ORF">A6X21_11360</name>
</gene>
<comment type="caution">
    <text evidence="4">The sequence shown here is derived from an EMBL/GenBank/DDBJ whole genome shotgun (WGS) entry which is preliminary data.</text>
</comment>
<dbReference type="GO" id="GO:0000160">
    <property type="term" value="P:phosphorelay signal transduction system"/>
    <property type="evidence" value="ECO:0007669"/>
    <property type="project" value="InterPro"/>
</dbReference>
<dbReference type="EMBL" id="LYDR01000151">
    <property type="protein sequence ID" value="ODA28832.1"/>
    <property type="molecule type" value="Genomic_DNA"/>
</dbReference>
<dbReference type="InterPro" id="IPR036890">
    <property type="entry name" value="HATPase_C_sf"/>
</dbReference>
<dbReference type="OrthoDB" id="2620581at2"/>
<evidence type="ECO:0000256" key="2">
    <source>
        <dbReference type="PROSITE-ProRule" id="PRU00169"/>
    </source>
</evidence>
<dbReference type="SMART" id="SM00448">
    <property type="entry name" value="REC"/>
    <property type="match status" value="1"/>
</dbReference>
<dbReference type="GO" id="GO:0004674">
    <property type="term" value="F:protein serine/threonine kinase activity"/>
    <property type="evidence" value="ECO:0007669"/>
    <property type="project" value="UniProtKB-KW"/>
</dbReference>
<proteinExistence type="predicted"/>
<dbReference type="Pfam" id="PF00072">
    <property type="entry name" value="Response_reg"/>
    <property type="match status" value="1"/>
</dbReference>
<dbReference type="InterPro" id="IPR003594">
    <property type="entry name" value="HATPase_dom"/>
</dbReference>
<keyword evidence="2" id="KW-0597">Phosphoprotein</keyword>
<keyword evidence="1" id="KW-0808">Transferase</keyword>
<evidence type="ECO:0000313" key="4">
    <source>
        <dbReference type="EMBL" id="ODA28832.1"/>
    </source>
</evidence>
<accession>A0A1C3E6G4</accession>
<dbReference type="PROSITE" id="PS50110">
    <property type="entry name" value="RESPONSE_REGULATORY"/>
    <property type="match status" value="1"/>
</dbReference>
<dbReference type="CDD" id="cd00156">
    <property type="entry name" value="REC"/>
    <property type="match status" value="1"/>
</dbReference>
<dbReference type="CDD" id="cd16936">
    <property type="entry name" value="HATPase_RsbW-like"/>
    <property type="match status" value="1"/>
</dbReference>
<dbReference type="InterPro" id="IPR001789">
    <property type="entry name" value="Sig_transdc_resp-reg_receiver"/>
</dbReference>
<dbReference type="InterPro" id="IPR050267">
    <property type="entry name" value="Anti-sigma-factor_SerPK"/>
</dbReference>
<organism evidence="4 5">
    <name type="scientific">Planctopirus hydrillae</name>
    <dbReference type="NCBI Taxonomy" id="1841610"/>
    <lineage>
        <taxon>Bacteria</taxon>
        <taxon>Pseudomonadati</taxon>
        <taxon>Planctomycetota</taxon>
        <taxon>Planctomycetia</taxon>
        <taxon>Planctomycetales</taxon>
        <taxon>Planctomycetaceae</taxon>
        <taxon>Planctopirus</taxon>
    </lineage>
</organism>
<sequence>MQRVVLLEHNLAEASRMARLLVEQGFDVEITKTPAEAIQACQKSPPDLVVTDMPEKRTDADDMSFIKWLHQHQRQVPIVLSLSRNEEICALQALETGAVSYIRKRLLEQDLPQTLKNTYGLLQRMTGQKRIRKALVRAHFQYQLENDPTLTPAVLAGVEDELKLTGLFELADITRMVIGLHEAIDNAIFHGNLEVSSALRDAGATKSYFELAESRRHLSPYCERHVDFEMQLSREGAEFLIRDEGPGFNPQALPDPTAAANLERPSGRGLLLIRSFFDEVEYSPTGSELRLKKKATRSAGEVK</sequence>
<dbReference type="SUPFAM" id="SSF52172">
    <property type="entry name" value="CheY-like"/>
    <property type="match status" value="1"/>
</dbReference>
<protein>
    <recommendedName>
        <fullName evidence="3">Response regulatory domain-containing protein</fullName>
    </recommendedName>
</protein>
<dbReference type="PANTHER" id="PTHR35526">
    <property type="entry name" value="ANTI-SIGMA-F FACTOR RSBW-RELATED"/>
    <property type="match status" value="1"/>
</dbReference>
<dbReference type="Pfam" id="PF13581">
    <property type="entry name" value="HATPase_c_2"/>
    <property type="match status" value="1"/>
</dbReference>
<dbReference type="RefSeq" id="WP_068851194.1">
    <property type="nucleotide sequence ID" value="NZ_LYDR01000151.1"/>
</dbReference>
<dbReference type="Gene3D" id="3.30.565.10">
    <property type="entry name" value="Histidine kinase-like ATPase, C-terminal domain"/>
    <property type="match status" value="1"/>
</dbReference>
<evidence type="ECO:0000313" key="5">
    <source>
        <dbReference type="Proteomes" id="UP000094828"/>
    </source>
</evidence>
<evidence type="ECO:0000256" key="1">
    <source>
        <dbReference type="ARBA" id="ARBA00022527"/>
    </source>
</evidence>